<accession>A0ABX1VZT2</accession>
<organism evidence="1 2">
    <name type="scientific">Mucilaginibacter humi</name>
    <dbReference type="NCBI Taxonomy" id="2732510"/>
    <lineage>
        <taxon>Bacteria</taxon>
        <taxon>Pseudomonadati</taxon>
        <taxon>Bacteroidota</taxon>
        <taxon>Sphingobacteriia</taxon>
        <taxon>Sphingobacteriales</taxon>
        <taxon>Sphingobacteriaceae</taxon>
        <taxon>Mucilaginibacter</taxon>
    </lineage>
</organism>
<dbReference type="RefSeq" id="WP_175269157.1">
    <property type="nucleotide sequence ID" value="NZ_JABFCR010000010.1"/>
</dbReference>
<reference evidence="1 2" key="1">
    <citation type="submission" date="2020-05" db="EMBL/GenBank/DDBJ databases">
        <authorList>
            <person name="Khan S.A."/>
            <person name="Jeon C.O."/>
            <person name="Chun B.H."/>
        </authorList>
    </citation>
    <scope>NUCLEOTIDE SEQUENCE [LARGE SCALE GENOMIC DNA]</scope>
    <source>
        <strain evidence="1 2">S1162</strain>
    </source>
</reference>
<proteinExistence type="predicted"/>
<sequence length="78" mass="8793">MFTTAGKRGKQVQVAKDNAQVQEAAFNDLMRNLRYNLQLDFAQLSTLIEQGKVYQLEINSATNLVNGIKNRLMPVILP</sequence>
<protein>
    <submittedName>
        <fullName evidence="1">Uncharacterized protein</fullName>
    </submittedName>
</protein>
<evidence type="ECO:0000313" key="2">
    <source>
        <dbReference type="Proteomes" id="UP000566071"/>
    </source>
</evidence>
<dbReference type="SUPFAM" id="SSF56954">
    <property type="entry name" value="Outer membrane efflux proteins (OEP)"/>
    <property type="match status" value="1"/>
</dbReference>
<name>A0ABX1VZT2_9SPHI</name>
<dbReference type="EMBL" id="JABFCR010000010">
    <property type="protein sequence ID" value="NNU33462.1"/>
    <property type="molecule type" value="Genomic_DNA"/>
</dbReference>
<comment type="caution">
    <text evidence="1">The sequence shown here is derived from an EMBL/GenBank/DDBJ whole genome shotgun (WGS) entry which is preliminary data.</text>
</comment>
<dbReference type="Proteomes" id="UP000566071">
    <property type="component" value="Unassembled WGS sequence"/>
</dbReference>
<gene>
    <name evidence="1" type="ORF">HK413_03545</name>
</gene>
<evidence type="ECO:0000313" key="1">
    <source>
        <dbReference type="EMBL" id="NNU33462.1"/>
    </source>
</evidence>
<keyword evidence="2" id="KW-1185">Reference proteome</keyword>